<dbReference type="AlphaFoldDB" id="A0A4R3YPP6"/>
<organism evidence="4 5">
    <name type="scientific">Luteibacter rhizovicinus</name>
    <dbReference type="NCBI Taxonomy" id="242606"/>
    <lineage>
        <taxon>Bacteria</taxon>
        <taxon>Pseudomonadati</taxon>
        <taxon>Pseudomonadota</taxon>
        <taxon>Gammaproteobacteria</taxon>
        <taxon>Lysobacterales</taxon>
        <taxon>Rhodanobacteraceae</taxon>
        <taxon>Luteibacter</taxon>
    </lineage>
</organism>
<keyword evidence="5" id="KW-1185">Reference proteome</keyword>
<name>A0A4R3YPP6_9GAMM</name>
<proteinExistence type="predicted"/>
<comment type="caution">
    <text evidence="4">The sequence shown here is derived from an EMBL/GenBank/DDBJ whole genome shotgun (WGS) entry which is preliminary data.</text>
</comment>
<accession>A0A4R3YPP6</accession>
<dbReference type="RefSeq" id="WP_132143568.1">
    <property type="nucleotide sequence ID" value="NZ_SMCS01000003.1"/>
</dbReference>
<evidence type="ECO:0000256" key="2">
    <source>
        <dbReference type="SAM" id="Phobius"/>
    </source>
</evidence>
<feature type="signal peptide" evidence="3">
    <location>
        <begin position="1"/>
        <end position="22"/>
    </location>
</feature>
<feature type="chain" id="PRO_5020563555" description="Tetratricopeptide repeat protein" evidence="3">
    <location>
        <begin position="23"/>
        <end position="794"/>
    </location>
</feature>
<dbReference type="EMBL" id="SMCS01000003">
    <property type="protein sequence ID" value="TCV94875.1"/>
    <property type="molecule type" value="Genomic_DNA"/>
</dbReference>
<keyword evidence="2" id="KW-1133">Transmembrane helix</keyword>
<gene>
    <name evidence="4" type="ORF">EC912_103364</name>
</gene>
<reference evidence="4 5" key="1">
    <citation type="submission" date="2019-03" db="EMBL/GenBank/DDBJ databases">
        <title>Above-ground endophytic microbial communities from plants in different locations in the United States.</title>
        <authorList>
            <person name="Frank C."/>
        </authorList>
    </citation>
    <scope>NUCLEOTIDE SEQUENCE [LARGE SCALE GENOMIC DNA]</scope>
    <source>
        <strain evidence="4 5">LP_13_YM</strain>
    </source>
</reference>
<evidence type="ECO:0000256" key="1">
    <source>
        <dbReference type="SAM" id="MobiDB-lite"/>
    </source>
</evidence>
<evidence type="ECO:0000313" key="4">
    <source>
        <dbReference type="EMBL" id="TCV94875.1"/>
    </source>
</evidence>
<keyword evidence="2" id="KW-0472">Membrane</keyword>
<keyword evidence="2" id="KW-0812">Transmembrane</keyword>
<evidence type="ECO:0008006" key="6">
    <source>
        <dbReference type="Google" id="ProtNLM"/>
    </source>
</evidence>
<feature type="transmembrane region" description="Helical" evidence="2">
    <location>
        <begin position="768"/>
        <end position="787"/>
    </location>
</feature>
<dbReference type="Proteomes" id="UP000295645">
    <property type="component" value="Unassembled WGS sequence"/>
</dbReference>
<sequence>MIRRKSVAIAVALLFGGAVAWACGPMFPSQLLDDRASTLKTVPQNTFAFEAQHLLPATDKLVAVEDAPYRFNDAKPPAMPDLTPAQEERVKTLRQSESGAASMKDSGDLPADVRGYVAGAIDYRLGVGECSGVTPTPVEGTDTEDQASPRRVCHLGDTDALDQAQTTFETVVAMPADSSMLRGVWAAYMLGEIHALRAVRAEEIEDFAKERDAAAKAFGEARSRAVAGGSDNQGLAVASFGEEARLYLVVKGEPCEWADLYNDKPCAKALAPADIKHAIALYAAQAGHGSDNAVQSLATIADVVLKSPEQTSAIIDGPVSQRLLVAYALARIDGSTDGKPDERLGRLVDGIEKAGLDKVSAADRLASLAYQLGRYDLAAQLVSKAPGPLSSWVSAKLALQKGDMAAATAAYAQAAKAFPTAYDPKTPLDQESMHLLMGEQGVLALARGEYVEAMGHMYDTGMAVGGDGNVVDDYGSGYGYGNDTAYIAERVLTVDELKTFVDARAPASPVKAVDPNDKEAAYRPMPLNDRLRWLLARRLVRAGRYADAEPYFVAGIDKRFAEVDLRETVRAYAKALHDGDHAWTDIGKAEALFTAATIARVHGMEIMGYEQDPDYTDIGGGYEGGSGQSAASLKGAYVTEGERHRFDESMAKPYQRFHYRYTAVDQASLAADMLPPRSQAFAAVLCKATGWMEDGPGGFYMSDDAGMPVPNERSKRIEALYSRYVKQGPYVEWADDFGRTCEEPNFDSARKLLRAQRIAAVKHAIRHYLPYEIAGFVAIVGLVGFAIRRRRRKA</sequence>
<feature type="region of interest" description="Disordered" evidence="1">
    <location>
        <begin position="73"/>
        <end position="106"/>
    </location>
</feature>
<protein>
    <recommendedName>
        <fullName evidence="6">Tetratricopeptide repeat protein</fullName>
    </recommendedName>
</protein>
<dbReference type="OrthoDB" id="179859at2"/>
<keyword evidence="3" id="KW-0732">Signal</keyword>
<evidence type="ECO:0000256" key="3">
    <source>
        <dbReference type="SAM" id="SignalP"/>
    </source>
</evidence>
<evidence type="ECO:0000313" key="5">
    <source>
        <dbReference type="Proteomes" id="UP000295645"/>
    </source>
</evidence>